<dbReference type="RefSeq" id="WP_012779202.1">
    <property type="nucleotide sequence ID" value="NC_012988.1"/>
</dbReference>
<dbReference type="HOGENOM" id="CLU_2396273_0_0_5"/>
<dbReference type="AlphaFoldDB" id="C7C9A5"/>
<name>C7C9A5_METED</name>
<sequence>MVYGGQLRFGFEGAVAFCDAAPAAEARFGVYLDAIAVGEIVFAAGSKNGSFYMFPNAKLNWASGARFRVLSPSVQDEQLRGLEFAIPYTYYAA</sequence>
<proteinExistence type="predicted"/>
<dbReference type="Proteomes" id="UP000008070">
    <property type="component" value="Chromosome"/>
</dbReference>
<protein>
    <submittedName>
        <fullName evidence="1">Uncharacterized protein</fullName>
    </submittedName>
</protein>
<dbReference type="GeneID" id="72987737"/>
<evidence type="ECO:0000313" key="1">
    <source>
        <dbReference type="EMBL" id="CAX22071.1"/>
    </source>
</evidence>
<accession>C7C9A5</accession>
<evidence type="ECO:0000313" key="2">
    <source>
        <dbReference type="Proteomes" id="UP000008070"/>
    </source>
</evidence>
<dbReference type="KEGG" id="mdi:METDI0411"/>
<gene>
    <name evidence="1" type="ORF">METD_I0411</name>
</gene>
<organism evidence="1 2">
    <name type="scientific">Methylorubrum extorquens (strain DSM 6343 / CIP 106787 / DM4)</name>
    <name type="common">Methylobacterium extorquens</name>
    <dbReference type="NCBI Taxonomy" id="661410"/>
    <lineage>
        <taxon>Bacteria</taxon>
        <taxon>Pseudomonadati</taxon>
        <taxon>Pseudomonadota</taxon>
        <taxon>Alphaproteobacteria</taxon>
        <taxon>Hyphomicrobiales</taxon>
        <taxon>Methylobacteriaceae</taxon>
        <taxon>Methylorubrum</taxon>
    </lineage>
</organism>
<reference evidence="2" key="1">
    <citation type="journal article" date="2009" name="PLoS ONE">
        <title>Methylobacterium genome sequences: a reference blueprint to investigate microbial metabolism of C1 compounds from natural and industrial sources.</title>
        <authorList>
            <person name="Vuilleumier S."/>
            <person name="Chistoserdova L."/>
            <person name="Lee M.-C."/>
            <person name="Bringel F."/>
            <person name="Lajus A."/>
            <person name="Zhou Y."/>
            <person name="Gourion B."/>
            <person name="Barbe V."/>
            <person name="Chang J."/>
            <person name="Cruveiller S."/>
            <person name="Dossat C."/>
            <person name="Gillett W."/>
            <person name="Gruffaz C."/>
            <person name="Haugen E."/>
            <person name="Hourcade E."/>
            <person name="Levy R."/>
            <person name="Mangenot S."/>
            <person name="Muller E."/>
            <person name="Nadalig T."/>
            <person name="Pagni M."/>
            <person name="Penny C."/>
            <person name="Peyraud R."/>
            <person name="Robinson D.G."/>
            <person name="Roche D."/>
            <person name="Rouy Z."/>
            <person name="Saenampechek C."/>
            <person name="Salvignol G."/>
            <person name="Vallenet D."/>
            <person name="Wu Z."/>
            <person name="Marx C.J."/>
            <person name="Vorholt J.A."/>
            <person name="Olson M.V."/>
            <person name="Kaul R."/>
            <person name="Weissenbach J."/>
            <person name="Medigue C."/>
            <person name="Lidstrom M.E."/>
        </authorList>
    </citation>
    <scope>NUCLEOTIDE SEQUENCE [LARGE SCALE GENOMIC DNA]</scope>
    <source>
        <strain evidence="2">DSM 6343 / CIP 106787 / DM4</strain>
    </source>
</reference>
<dbReference type="EMBL" id="FP103042">
    <property type="protein sequence ID" value="CAX22071.1"/>
    <property type="molecule type" value="Genomic_DNA"/>
</dbReference>